<keyword evidence="5" id="KW-1185">Reference proteome</keyword>
<accession>A0A238U881</accession>
<evidence type="ECO:0000313" key="5">
    <source>
        <dbReference type="Proteomes" id="UP000215214"/>
    </source>
</evidence>
<dbReference type="AlphaFoldDB" id="A0A238U881"/>
<dbReference type="PANTHER" id="PTHR43278:SF4">
    <property type="entry name" value="NAD(P)H-DEPENDENT FMN-CONTAINING OXIDOREDUCTASE YWQN-RELATED"/>
    <property type="match status" value="1"/>
</dbReference>
<dbReference type="SUPFAM" id="SSF52218">
    <property type="entry name" value="Flavoproteins"/>
    <property type="match status" value="1"/>
</dbReference>
<dbReference type="RefSeq" id="WP_095070762.1">
    <property type="nucleotide sequence ID" value="NZ_LT899436.1"/>
</dbReference>
<name>A0A238U881_9FLAO</name>
<dbReference type="InterPro" id="IPR051796">
    <property type="entry name" value="ISF_SsuE-like"/>
</dbReference>
<dbReference type="PANTHER" id="PTHR43278">
    <property type="entry name" value="NAD(P)H-DEPENDENT FMN-CONTAINING OXIDOREDUCTASE YWQN-RELATED"/>
    <property type="match status" value="1"/>
</dbReference>
<evidence type="ECO:0000256" key="1">
    <source>
        <dbReference type="ARBA" id="ARBA00022630"/>
    </source>
</evidence>
<dbReference type="InterPro" id="IPR029039">
    <property type="entry name" value="Flavoprotein-like_sf"/>
</dbReference>
<dbReference type="Proteomes" id="UP000215214">
    <property type="component" value="Chromosome TJEJU"/>
</dbReference>
<dbReference type="EMBL" id="LT899436">
    <property type="protein sequence ID" value="SNR15196.1"/>
    <property type="molecule type" value="Genomic_DNA"/>
</dbReference>
<dbReference type="Gene3D" id="3.40.50.360">
    <property type="match status" value="1"/>
</dbReference>
<dbReference type="Pfam" id="PF03358">
    <property type="entry name" value="FMN_red"/>
    <property type="match status" value="1"/>
</dbReference>
<dbReference type="InterPro" id="IPR005025">
    <property type="entry name" value="FMN_Rdtase-like_dom"/>
</dbReference>
<keyword evidence="2" id="KW-0288">FMN</keyword>
<organism evidence="4 5">
    <name type="scientific">Tenacibaculum jejuense</name>
    <dbReference type="NCBI Taxonomy" id="584609"/>
    <lineage>
        <taxon>Bacteria</taxon>
        <taxon>Pseudomonadati</taxon>
        <taxon>Bacteroidota</taxon>
        <taxon>Flavobacteriia</taxon>
        <taxon>Flavobacteriales</taxon>
        <taxon>Flavobacteriaceae</taxon>
        <taxon>Tenacibaculum</taxon>
    </lineage>
</organism>
<keyword evidence="1" id="KW-0285">Flavoprotein</keyword>
<sequence>MNTTVIIKGSSKKNGNTQKIIDLLNVDSNFDVIDLLDYNIGHFDYDFKNVNDDFLPLLKNITEKYNTIIFATPIYWYTMSGILKVFFDRLSDLLYHQKDLGRKLRGKNMAMVSNSGENDRRQGFEMPFIESAKYLGMNYLGDMHVWFSKDGSKIDNVAGNQLKKFKETL</sequence>
<dbReference type="KEGG" id="tje:TJEJU_1465"/>
<gene>
    <name evidence="4" type="ORF">TJEJU_1465</name>
</gene>
<dbReference type="GO" id="GO:0016491">
    <property type="term" value="F:oxidoreductase activity"/>
    <property type="evidence" value="ECO:0007669"/>
    <property type="project" value="InterPro"/>
</dbReference>
<feature type="domain" description="NADPH-dependent FMN reductase-like" evidence="3">
    <location>
        <begin position="5"/>
        <end position="149"/>
    </location>
</feature>
<evidence type="ECO:0000256" key="2">
    <source>
        <dbReference type="ARBA" id="ARBA00022643"/>
    </source>
</evidence>
<proteinExistence type="predicted"/>
<evidence type="ECO:0000313" key="4">
    <source>
        <dbReference type="EMBL" id="SNR15196.1"/>
    </source>
</evidence>
<dbReference type="OrthoDB" id="9805976at2"/>
<evidence type="ECO:0000259" key="3">
    <source>
        <dbReference type="Pfam" id="PF03358"/>
    </source>
</evidence>
<protein>
    <submittedName>
        <fullName evidence="4">NADPH-dependent FMN reductase</fullName>
    </submittedName>
</protein>
<reference evidence="4 5" key="1">
    <citation type="submission" date="2017-07" db="EMBL/GenBank/DDBJ databases">
        <authorList>
            <person name="Sun Z.S."/>
            <person name="Albrecht U."/>
            <person name="Echele G."/>
            <person name="Lee C.C."/>
        </authorList>
    </citation>
    <scope>NUCLEOTIDE SEQUENCE [LARGE SCALE GENOMIC DNA]</scope>
    <source>
        <strain evidence="5">type strain: KCTC 22618</strain>
    </source>
</reference>